<dbReference type="Pfam" id="PF13181">
    <property type="entry name" value="TPR_8"/>
    <property type="match status" value="2"/>
</dbReference>
<feature type="repeat" description="TPR" evidence="13">
    <location>
        <begin position="606"/>
        <end position="639"/>
    </location>
</feature>
<keyword evidence="16" id="KW-1185">Reference proteome</keyword>
<gene>
    <name evidence="17" type="primary">LOC100202110</name>
</gene>
<evidence type="ECO:0000259" key="15">
    <source>
        <dbReference type="Pfam" id="PF08409"/>
    </source>
</evidence>
<feature type="repeat" description="TPR" evidence="13">
    <location>
        <begin position="569"/>
        <end position="602"/>
    </location>
</feature>
<evidence type="ECO:0000256" key="13">
    <source>
        <dbReference type="PROSITE-ProRule" id="PRU00339"/>
    </source>
</evidence>
<feature type="repeat" description="TPR" evidence="13">
    <location>
        <begin position="456"/>
        <end position="489"/>
    </location>
</feature>
<protein>
    <recommendedName>
        <fullName evidence="5">dolichyl-phosphate-mannose--protein mannosyltransferase</fullName>
        <ecNumber evidence="5">2.4.1.109</ecNumber>
    </recommendedName>
</protein>
<evidence type="ECO:0000256" key="9">
    <source>
        <dbReference type="ARBA" id="ARBA00022803"/>
    </source>
</evidence>
<evidence type="ECO:0000313" key="16">
    <source>
        <dbReference type="Proteomes" id="UP001652625"/>
    </source>
</evidence>
<dbReference type="Pfam" id="PF14559">
    <property type="entry name" value="TPR_19"/>
    <property type="match status" value="1"/>
</dbReference>
<sequence>MMKQLMNHLHFYFGLYSFIFIFLFAFICYSNTLSSEFVYDDTRAILANQDLLPSKPWSNILFNDFWGTPLSHSGSHKSYRPVCVFSFRLNYLFGQLNPWGYHLVNIILHGIVSCLFTYFCLLFYNNKWVVILGGLMFAAHPIHTEAVAGIVGRADVGAALFFLLSLICYIKASNGYFSKNILWFCLSLLFSLLAMFTKEQGITVLGLCIVLEILIVSKCNIAQPSKAFENLRISGGHIRCLFLIIWSIAVLYLRFLIMQNTLPEFSNSDNPAANDPNILTRFFTFMYLPFCNLYLLVFPWQLSYDWSIEAIPLVEKLVCWENVCSILMYSSLIYILWFYLRCFNLLLKNKNNQNVNLFDLMVFGLAVMIIPFLPATNLFFYVGFIVAERILYIPSIGFCFLFVNGLHLMVHVKKQPRWLYATVVVSLIFALQTYQRNFAWKNEENLYRSGLVLSPAKSYLNLGNVLNARNKTKEAEQAYRTALKFRSNMADTHYNLGSLLQNEHRYEEAIYSYKEAIKYRPRLASAHLNLGVTLMSLNLNYDALKVFQNASNLSDHGLKDPGNHAMSLTHIRYNAGRILFNLRNTQDAIKWFNEALAGMPDSYEPQSIFNMLGQAYSVLKKYKEAEYYFLKALEFKGDHVPALLTYAQHLVSVVKDYTKAEQYFKKAIFLDPNRVESYQIYGHALVSQNKLDEALSTLKKALQILPQDEDSLAIISSIYREIKDYENALYYQLQLNNIKSNDAIALLNLGALYHLMGRSKDAKKSYTDALKLDPTNPILLENIKKLEKITRV</sequence>
<dbReference type="InterPro" id="IPR019734">
    <property type="entry name" value="TPR_rpt"/>
</dbReference>
<feature type="transmembrane region" description="Helical" evidence="14">
    <location>
        <begin position="99"/>
        <end position="121"/>
    </location>
</feature>
<dbReference type="GeneID" id="100202110"/>
<dbReference type="PANTHER" id="PTHR44216">
    <property type="entry name" value="PROTEIN O-MANNOSYL-TRANSFERASE TMTC2"/>
    <property type="match status" value="1"/>
</dbReference>
<keyword evidence="10" id="KW-0256">Endoplasmic reticulum</keyword>
<dbReference type="InterPro" id="IPR052384">
    <property type="entry name" value="TMTC_O-mannosyltransferase"/>
</dbReference>
<feature type="repeat" description="TPR" evidence="13">
    <location>
        <begin position="490"/>
        <end position="523"/>
    </location>
</feature>
<evidence type="ECO:0000256" key="11">
    <source>
        <dbReference type="ARBA" id="ARBA00022989"/>
    </source>
</evidence>
<accession>A0ABM4CGI8</accession>
<dbReference type="PROSITE" id="PS50005">
    <property type="entry name" value="TPR"/>
    <property type="match status" value="7"/>
</dbReference>
<dbReference type="EC" id="2.4.1.109" evidence="5"/>
<evidence type="ECO:0000256" key="7">
    <source>
        <dbReference type="ARBA" id="ARBA00022692"/>
    </source>
</evidence>
<comment type="subcellular location">
    <subcellularLocation>
        <location evidence="2">Endoplasmic reticulum</location>
    </subcellularLocation>
    <subcellularLocation>
        <location evidence="1">Membrane</location>
        <topology evidence="1">Multi-pass membrane protein</topology>
    </subcellularLocation>
</comment>
<evidence type="ECO:0000256" key="4">
    <source>
        <dbReference type="ARBA" id="ARBA00007882"/>
    </source>
</evidence>
<reference evidence="17" key="1">
    <citation type="submission" date="2025-08" db="UniProtKB">
        <authorList>
            <consortium name="RefSeq"/>
        </authorList>
    </citation>
    <scope>IDENTIFICATION</scope>
</reference>
<evidence type="ECO:0000256" key="6">
    <source>
        <dbReference type="ARBA" id="ARBA00022679"/>
    </source>
</evidence>
<feature type="transmembrane region" description="Helical" evidence="14">
    <location>
        <begin position="240"/>
        <end position="258"/>
    </location>
</feature>
<comment type="similarity">
    <text evidence="4">Belongs to the TMTC family.</text>
</comment>
<evidence type="ECO:0000256" key="2">
    <source>
        <dbReference type="ARBA" id="ARBA00004240"/>
    </source>
</evidence>
<feature type="transmembrane region" description="Helical" evidence="14">
    <location>
        <begin position="177"/>
        <end position="196"/>
    </location>
</feature>
<dbReference type="InterPro" id="IPR011990">
    <property type="entry name" value="TPR-like_helical_dom_sf"/>
</dbReference>
<keyword evidence="11 14" id="KW-1133">Transmembrane helix</keyword>
<organism evidence="16 17">
    <name type="scientific">Hydra vulgaris</name>
    <name type="common">Hydra</name>
    <name type="synonym">Hydra attenuata</name>
    <dbReference type="NCBI Taxonomy" id="6087"/>
    <lineage>
        <taxon>Eukaryota</taxon>
        <taxon>Metazoa</taxon>
        <taxon>Cnidaria</taxon>
        <taxon>Hydrozoa</taxon>
        <taxon>Hydroidolina</taxon>
        <taxon>Anthoathecata</taxon>
        <taxon>Aplanulata</taxon>
        <taxon>Hydridae</taxon>
        <taxon>Hydra</taxon>
    </lineage>
</organism>
<feature type="transmembrane region" description="Helical" evidence="14">
    <location>
        <begin position="318"/>
        <end position="340"/>
    </location>
</feature>
<keyword evidence="8" id="KW-0677">Repeat</keyword>
<feature type="transmembrane region" description="Helical" evidence="14">
    <location>
        <begin position="128"/>
        <end position="144"/>
    </location>
</feature>
<feature type="transmembrane region" description="Helical" evidence="14">
    <location>
        <begin position="202"/>
        <end position="219"/>
    </location>
</feature>
<feature type="repeat" description="TPR" evidence="13">
    <location>
        <begin position="641"/>
        <end position="674"/>
    </location>
</feature>
<dbReference type="Pfam" id="PF08409">
    <property type="entry name" value="TMTC_DUF1736"/>
    <property type="match status" value="1"/>
</dbReference>
<feature type="transmembrane region" description="Helical" evidence="14">
    <location>
        <begin position="12"/>
        <end position="32"/>
    </location>
</feature>
<evidence type="ECO:0000256" key="14">
    <source>
        <dbReference type="SAM" id="Phobius"/>
    </source>
</evidence>
<feature type="transmembrane region" description="Helical" evidence="14">
    <location>
        <begin position="150"/>
        <end position="170"/>
    </location>
</feature>
<name>A0ABM4CGI8_HYDVU</name>
<keyword evidence="12 14" id="KW-0472">Membrane</keyword>
<evidence type="ECO:0000256" key="5">
    <source>
        <dbReference type="ARBA" id="ARBA00012839"/>
    </source>
</evidence>
<keyword evidence="7 14" id="KW-0812">Transmembrane</keyword>
<feature type="transmembrane region" description="Helical" evidence="14">
    <location>
        <begin position="278"/>
        <end position="297"/>
    </location>
</feature>
<dbReference type="PROSITE" id="PS50293">
    <property type="entry name" value="TPR_REGION"/>
    <property type="match status" value="2"/>
</dbReference>
<feature type="transmembrane region" description="Helical" evidence="14">
    <location>
        <begin position="391"/>
        <end position="412"/>
    </location>
</feature>
<evidence type="ECO:0000256" key="12">
    <source>
        <dbReference type="ARBA" id="ARBA00023136"/>
    </source>
</evidence>
<keyword evidence="9 13" id="KW-0802">TPR repeat</keyword>
<dbReference type="RefSeq" id="XP_065660828.1">
    <property type="nucleotide sequence ID" value="XM_065804756.1"/>
</dbReference>
<feature type="repeat" description="TPR" evidence="13">
    <location>
        <begin position="743"/>
        <end position="776"/>
    </location>
</feature>
<proteinExistence type="inferred from homology"/>
<feature type="transmembrane region" description="Helical" evidence="14">
    <location>
        <begin position="360"/>
        <end position="384"/>
    </location>
</feature>
<comment type="pathway">
    <text evidence="3">Protein modification; protein glycosylation.</text>
</comment>
<dbReference type="Pfam" id="PF13414">
    <property type="entry name" value="TPR_11"/>
    <property type="match status" value="2"/>
</dbReference>
<feature type="domain" description="DUF1736" evidence="15">
    <location>
        <begin position="260"/>
        <end position="332"/>
    </location>
</feature>
<evidence type="ECO:0000256" key="1">
    <source>
        <dbReference type="ARBA" id="ARBA00004141"/>
    </source>
</evidence>
<dbReference type="InterPro" id="IPR013618">
    <property type="entry name" value="TMTC_DUF1736"/>
</dbReference>
<dbReference type="Gene3D" id="1.25.40.10">
    <property type="entry name" value="Tetratricopeptide repeat domain"/>
    <property type="match status" value="3"/>
</dbReference>
<dbReference type="Proteomes" id="UP001652625">
    <property type="component" value="Chromosome 09"/>
</dbReference>
<keyword evidence="6" id="KW-0808">Transferase</keyword>
<dbReference type="Pfam" id="PF00515">
    <property type="entry name" value="TPR_1"/>
    <property type="match status" value="1"/>
</dbReference>
<feature type="repeat" description="TPR" evidence="13">
    <location>
        <begin position="675"/>
        <end position="708"/>
    </location>
</feature>
<dbReference type="SUPFAM" id="SSF48452">
    <property type="entry name" value="TPR-like"/>
    <property type="match status" value="2"/>
</dbReference>
<dbReference type="SMART" id="SM00028">
    <property type="entry name" value="TPR"/>
    <property type="match status" value="8"/>
</dbReference>
<evidence type="ECO:0000256" key="3">
    <source>
        <dbReference type="ARBA" id="ARBA00004922"/>
    </source>
</evidence>
<evidence type="ECO:0000256" key="10">
    <source>
        <dbReference type="ARBA" id="ARBA00022824"/>
    </source>
</evidence>
<evidence type="ECO:0000313" key="17">
    <source>
        <dbReference type="RefSeq" id="XP_065660828.1"/>
    </source>
</evidence>
<evidence type="ECO:0000256" key="8">
    <source>
        <dbReference type="ARBA" id="ARBA00022737"/>
    </source>
</evidence>
<dbReference type="PANTHER" id="PTHR44216:SF3">
    <property type="entry name" value="PROTEIN O-MANNOSYL-TRANSFERASE TMTC2"/>
    <property type="match status" value="1"/>
</dbReference>